<organism evidence="3 4">
    <name type="scientific">Carya illinoinensis</name>
    <name type="common">Pecan</name>
    <dbReference type="NCBI Taxonomy" id="32201"/>
    <lineage>
        <taxon>Eukaryota</taxon>
        <taxon>Viridiplantae</taxon>
        <taxon>Streptophyta</taxon>
        <taxon>Embryophyta</taxon>
        <taxon>Tracheophyta</taxon>
        <taxon>Spermatophyta</taxon>
        <taxon>Magnoliopsida</taxon>
        <taxon>eudicotyledons</taxon>
        <taxon>Gunneridae</taxon>
        <taxon>Pentapetalae</taxon>
        <taxon>rosids</taxon>
        <taxon>fabids</taxon>
        <taxon>Fagales</taxon>
        <taxon>Juglandaceae</taxon>
        <taxon>Carya</taxon>
    </lineage>
</organism>
<feature type="transmembrane region" description="Helical" evidence="1">
    <location>
        <begin position="16"/>
        <end position="34"/>
    </location>
</feature>
<protein>
    <recommendedName>
        <fullName evidence="2">DUF4220 domain-containing protein</fullName>
    </recommendedName>
</protein>
<keyword evidence="1" id="KW-0812">Transmembrane</keyword>
<feature type="transmembrane region" description="Helical" evidence="1">
    <location>
        <begin position="46"/>
        <end position="69"/>
    </location>
</feature>
<sequence length="783" mass="90487">MVEVISERLRKTWEIWNIRGVILVSLLLQIILFLGAPMRKRTGNSLVILLVWSSYFLAEWAASFALGLITSTQSSKHGENSDLYAFWASFLLLHHGGPDTITAFEENELWLRHLVSLINQVGFTLYVLLQTLPKNNLWLPTSLIFFARIIKYAERTRSLYLISWGTFRESMLTKPDAGPDYVRFMEAFSSKKLARLPTTMSQTVDAKIKELKSTFYSSPPRDNQNLDDFEVVKYGYYFFKIFKGLIVDLVSYKDLQESRVFFTGRKPKDALKVLEVELNFIYEILYTKVFAVHNRRGYFLRLLTFASVLVSLGIFFFLDYKNGLDNFDIRVTYILLLVALSLEAIAIFKLIFSDWTVASLAKTNANPFVLTIFERYLKFKSSRWSRPPCKGMKPNTNPSVLWTIFSRYVKFRSSRRSTCSKDDSENKFSKRTTSALLRRWSESVAGFNLITYCLEQLSKKSNEENDQCCPGIYKKTTHLLHHHGRKYVVEPLGAQQFLDELKYASKDPLREDLWEFIFEELLQKSKEADQPEHMKKISLARGAYVLEEYCKKNLGGKVVLFETIKTDYIENVTFDESLLLWHIATELCYHGSKIDHETKAQPDEQELGYNGSQFDHKFISKLISEYMLYLLVMKPTMMSDVAGIVDIRYRDTCAEAKRFFRKMGLGPKNKEEDACENLLAMNTDVKPIYVKGDKSKSVLFDACILTKELQKLEGIEKWEVISKVWVEMLSYASNHCRPDAHAQQVSRGGQLISLVWLLMAHFGLVKQYVFTAGYGAAKLIVEK</sequence>
<gene>
    <name evidence="3" type="ORF">I3842_15G054900</name>
</gene>
<reference evidence="3" key="1">
    <citation type="submission" date="2021-01" db="EMBL/GenBank/DDBJ databases">
        <authorList>
            <person name="Lovell J.T."/>
            <person name="Bentley N."/>
            <person name="Bhattarai G."/>
            <person name="Jenkins J.W."/>
            <person name="Sreedasyam A."/>
            <person name="Alarcon Y."/>
            <person name="Bock C."/>
            <person name="Boston L."/>
            <person name="Carlson J."/>
            <person name="Cervantes K."/>
            <person name="Clermont K."/>
            <person name="Krom N."/>
            <person name="Kubenka K."/>
            <person name="Mamidi S."/>
            <person name="Mattison C."/>
            <person name="Monteros M."/>
            <person name="Pisani C."/>
            <person name="Plott C."/>
            <person name="Rajasekar S."/>
            <person name="Rhein H.S."/>
            <person name="Rohla C."/>
            <person name="Song M."/>
            <person name="Hilaire R.S."/>
            <person name="Shu S."/>
            <person name="Wells L."/>
            <person name="Wang X."/>
            <person name="Webber J."/>
            <person name="Heerema R.J."/>
            <person name="Klein P."/>
            <person name="Conner P."/>
            <person name="Grauke L."/>
            <person name="Grimwood J."/>
            <person name="Schmutz J."/>
            <person name="Randall J.J."/>
        </authorList>
    </citation>
    <scope>NUCLEOTIDE SEQUENCE</scope>
    <source>
        <tissue evidence="3">Leaf</tissue>
    </source>
</reference>
<keyword evidence="1" id="KW-0472">Membrane</keyword>
<evidence type="ECO:0000313" key="3">
    <source>
        <dbReference type="EMBL" id="KAG6674672.1"/>
    </source>
</evidence>
<comment type="caution">
    <text evidence="3">The sequence shown here is derived from an EMBL/GenBank/DDBJ whole genome shotgun (WGS) entry which is preliminary data.</text>
</comment>
<keyword evidence="1" id="KW-1133">Transmembrane helix</keyword>
<dbReference type="PANTHER" id="PTHR31325">
    <property type="entry name" value="OS01G0798800 PROTEIN-RELATED"/>
    <property type="match status" value="1"/>
</dbReference>
<dbReference type="EMBL" id="CM031839">
    <property type="protein sequence ID" value="KAG6674672.1"/>
    <property type="molecule type" value="Genomic_DNA"/>
</dbReference>
<proteinExistence type="predicted"/>
<evidence type="ECO:0000259" key="2">
    <source>
        <dbReference type="Pfam" id="PF13968"/>
    </source>
</evidence>
<feature type="domain" description="DUF4220" evidence="2">
    <location>
        <begin position="52"/>
        <end position="452"/>
    </location>
</feature>
<feature type="transmembrane region" description="Helical" evidence="1">
    <location>
        <begin position="298"/>
        <end position="318"/>
    </location>
</feature>
<accession>A0A922ABP4</accession>
<evidence type="ECO:0000256" key="1">
    <source>
        <dbReference type="SAM" id="Phobius"/>
    </source>
</evidence>
<feature type="transmembrane region" description="Helical" evidence="1">
    <location>
        <begin position="330"/>
        <end position="352"/>
    </location>
</feature>
<evidence type="ECO:0000313" key="4">
    <source>
        <dbReference type="Proteomes" id="UP000811246"/>
    </source>
</evidence>
<dbReference type="AlphaFoldDB" id="A0A922ABP4"/>
<dbReference type="InterPro" id="IPR007658">
    <property type="entry name" value="DUF594"/>
</dbReference>
<dbReference type="InterPro" id="IPR025315">
    <property type="entry name" value="DUF4220"/>
</dbReference>
<name>A0A922ABP4_CARIL</name>
<dbReference type="Pfam" id="PF04578">
    <property type="entry name" value="DUF594"/>
    <property type="match status" value="1"/>
</dbReference>
<dbReference type="Proteomes" id="UP000811246">
    <property type="component" value="Chromosome 15"/>
</dbReference>
<dbReference type="Pfam" id="PF13968">
    <property type="entry name" value="DUF4220"/>
    <property type="match status" value="1"/>
</dbReference>